<dbReference type="InParanoid" id="A0A024G4A0"/>
<gene>
    <name evidence="2" type="ORF">BN9_021510</name>
</gene>
<proteinExistence type="predicted"/>
<feature type="chain" id="PRO_5001529234" evidence="1">
    <location>
        <begin position="21"/>
        <end position="56"/>
    </location>
</feature>
<keyword evidence="3" id="KW-1185">Reference proteome</keyword>
<feature type="signal peptide" evidence="1">
    <location>
        <begin position="1"/>
        <end position="20"/>
    </location>
</feature>
<evidence type="ECO:0000313" key="3">
    <source>
        <dbReference type="Proteomes" id="UP000053237"/>
    </source>
</evidence>
<name>A0A024G4A0_9STRA</name>
<reference evidence="2 3" key="1">
    <citation type="submission" date="2012-05" db="EMBL/GenBank/DDBJ databases">
        <title>Recombination and specialization in a pathogen metapopulation.</title>
        <authorList>
            <person name="Gardiner A."/>
            <person name="Kemen E."/>
            <person name="Schultz-Larsen T."/>
            <person name="MacLean D."/>
            <person name="Van Oosterhout C."/>
            <person name="Jones J.D.G."/>
        </authorList>
    </citation>
    <scope>NUCLEOTIDE SEQUENCE [LARGE SCALE GENOMIC DNA]</scope>
    <source>
        <strain evidence="2 3">Ac Nc2</strain>
    </source>
</reference>
<accession>A0A024G4A0</accession>
<keyword evidence="1" id="KW-0732">Signal</keyword>
<dbReference type="AlphaFoldDB" id="A0A024G4A0"/>
<dbReference type="EMBL" id="CAIX01000018">
    <property type="protein sequence ID" value="CCI41367.1"/>
    <property type="molecule type" value="Genomic_DNA"/>
</dbReference>
<protein>
    <submittedName>
        <fullName evidence="2">Uncharacterized protein</fullName>
    </submittedName>
</protein>
<evidence type="ECO:0000313" key="2">
    <source>
        <dbReference type="EMBL" id="CCI41367.1"/>
    </source>
</evidence>
<organism evidence="2 3">
    <name type="scientific">Albugo candida</name>
    <dbReference type="NCBI Taxonomy" id="65357"/>
    <lineage>
        <taxon>Eukaryota</taxon>
        <taxon>Sar</taxon>
        <taxon>Stramenopiles</taxon>
        <taxon>Oomycota</taxon>
        <taxon>Peronosporomycetes</taxon>
        <taxon>Albuginales</taxon>
        <taxon>Albuginaceae</taxon>
        <taxon>Albugo</taxon>
    </lineage>
</organism>
<sequence length="56" mass="6447">MGQPLWKLQLFSSVTLLWRAMQPHNDGKSWHPLDAIAENNERIRNAFQVSLVLSVC</sequence>
<evidence type="ECO:0000256" key="1">
    <source>
        <dbReference type="SAM" id="SignalP"/>
    </source>
</evidence>
<dbReference type="Proteomes" id="UP000053237">
    <property type="component" value="Unassembled WGS sequence"/>
</dbReference>
<comment type="caution">
    <text evidence="2">The sequence shown here is derived from an EMBL/GenBank/DDBJ whole genome shotgun (WGS) entry which is preliminary data.</text>
</comment>